<reference evidence="1" key="1">
    <citation type="submission" date="2012-04" db="EMBL/GenBank/DDBJ databases">
        <title>The Genome Sequence of Loa loa.</title>
        <authorList>
            <consortium name="The Broad Institute Genome Sequencing Platform"/>
            <consortium name="Broad Institute Genome Sequencing Center for Infectious Disease"/>
            <person name="Nutman T.B."/>
            <person name="Fink D.L."/>
            <person name="Russ C."/>
            <person name="Young S."/>
            <person name="Zeng Q."/>
            <person name="Gargeya S."/>
            <person name="Alvarado L."/>
            <person name="Berlin A."/>
            <person name="Chapman S.B."/>
            <person name="Chen Z."/>
            <person name="Freedman E."/>
            <person name="Gellesch M."/>
            <person name="Goldberg J."/>
            <person name="Griggs A."/>
            <person name="Gujja S."/>
            <person name="Heilman E.R."/>
            <person name="Heiman D."/>
            <person name="Howarth C."/>
            <person name="Mehta T."/>
            <person name="Neiman D."/>
            <person name="Pearson M."/>
            <person name="Roberts A."/>
            <person name="Saif S."/>
            <person name="Shea T."/>
            <person name="Shenoy N."/>
            <person name="Sisk P."/>
            <person name="Stolte C."/>
            <person name="Sykes S."/>
            <person name="White J."/>
            <person name="Yandava C."/>
            <person name="Haas B."/>
            <person name="Henn M.R."/>
            <person name="Nusbaum C."/>
            <person name="Birren B."/>
        </authorList>
    </citation>
    <scope>NUCLEOTIDE SEQUENCE [LARGE SCALE GENOMIC DNA]</scope>
</reference>
<dbReference type="RefSeq" id="XP_003137641.1">
    <property type="nucleotide sequence ID" value="XM_003137593.1"/>
</dbReference>
<dbReference type="GeneID" id="9939437"/>
<protein>
    <submittedName>
        <fullName evidence="1">Uncharacterized protein</fullName>
    </submittedName>
</protein>
<dbReference type="InParanoid" id="A0A1S0U7H7"/>
<dbReference type="AlphaFoldDB" id="A0A1S0U7H7"/>
<proteinExistence type="predicted"/>
<dbReference type="EMBL" id="JH712098">
    <property type="protein sequence ID" value="EFO26425.1"/>
    <property type="molecule type" value="Genomic_DNA"/>
</dbReference>
<organism evidence="1">
    <name type="scientific">Loa loa</name>
    <name type="common">Eye worm</name>
    <name type="synonym">Filaria loa</name>
    <dbReference type="NCBI Taxonomy" id="7209"/>
    <lineage>
        <taxon>Eukaryota</taxon>
        <taxon>Metazoa</taxon>
        <taxon>Ecdysozoa</taxon>
        <taxon>Nematoda</taxon>
        <taxon>Chromadorea</taxon>
        <taxon>Rhabditida</taxon>
        <taxon>Spirurina</taxon>
        <taxon>Spiruromorpha</taxon>
        <taxon>Filarioidea</taxon>
        <taxon>Onchocercidae</taxon>
        <taxon>Loa</taxon>
    </lineage>
</organism>
<sequence>MTTEINTNETPEINTNATPLKKFNVGILGFNSSNFPNSISHQYITINNHILDKYISSTKVAISIQSALMHGSFEHLKNATFGFDFDTAKKTHWHENIQQNY</sequence>
<dbReference type="KEGG" id="loa:LOAG_02055"/>
<name>A0A1S0U7H7_LOALO</name>
<evidence type="ECO:0000313" key="1">
    <source>
        <dbReference type="EMBL" id="EFO26425.1"/>
    </source>
</evidence>
<gene>
    <name evidence="1" type="ORF">LOAG_02055</name>
</gene>
<dbReference type="CTD" id="9939437"/>
<accession>A0A1S0U7H7</accession>